<accession>A0A086ZHB0</accession>
<evidence type="ECO:0000313" key="1">
    <source>
        <dbReference type="EMBL" id="KFI45910.1"/>
    </source>
</evidence>
<protein>
    <submittedName>
        <fullName evidence="1">Uncharacterized protein</fullName>
    </submittedName>
</protein>
<evidence type="ECO:0000313" key="2">
    <source>
        <dbReference type="Proteomes" id="UP000029096"/>
    </source>
</evidence>
<keyword evidence="2" id="KW-1185">Reference proteome</keyword>
<comment type="caution">
    <text evidence="1">The sequence shown here is derived from an EMBL/GenBank/DDBJ whole genome shotgun (WGS) entry which is preliminary data.</text>
</comment>
<dbReference type="EMBL" id="JGYP01000002">
    <property type="protein sequence ID" value="KFI45910.1"/>
    <property type="molecule type" value="Genomic_DNA"/>
</dbReference>
<name>A0A086ZHB0_9BIFI</name>
<dbReference type="Proteomes" id="UP000029096">
    <property type="component" value="Unassembled WGS sequence"/>
</dbReference>
<proteinExistence type="predicted"/>
<organism evidence="1 2">
    <name type="scientific">Bifidobacterium bohemicum DSM 22767</name>
    <dbReference type="NCBI Taxonomy" id="1437606"/>
    <lineage>
        <taxon>Bacteria</taxon>
        <taxon>Bacillati</taxon>
        <taxon>Actinomycetota</taxon>
        <taxon>Actinomycetes</taxon>
        <taxon>Bifidobacteriales</taxon>
        <taxon>Bifidobacteriaceae</taxon>
        <taxon>Bifidobacterium</taxon>
    </lineage>
</organism>
<gene>
    <name evidence="1" type="ORF">BBOH_0717</name>
</gene>
<dbReference type="RefSeq" id="WP_033522228.1">
    <property type="nucleotide sequence ID" value="NZ_JDUS01000019.1"/>
</dbReference>
<dbReference type="AlphaFoldDB" id="A0A086ZHB0"/>
<sequence>MARLKTQEVHARDNMRRLDELENDEHGREILRHHVVELLNELNDLISSHADRLEIDTSEEGPDSGLCHHVGRVLLSHELQEALNRVLAVEGATAVYRGDSRRSVAKAMHKDTANLFKHSAIGDDISRLLDAMDRPWEYGSDGTRKEKSVTLHDGFEYAIQDL</sequence>
<reference evidence="1 2" key="1">
    <citation type="submission" date="2014-03" db="EMBL/GenBank/DDBJ databases">
        <title>Genomics of Bifidobacteria.</title>
        <authorList>
            <person name="Ventura M."/>
            <person name="Milani C."/>
            <person name="Lugli G.A."/>
        </authorList>
    </citation>
    <scope>NUCLEOTIDE SEQUENCE [LARGE SCALE GENOMIC DNA]</scope>
    <source>
        <strain evidence="1 2">DSM 22767</strain>
    </source>
</reference>